<evidence type="ECO:0000256" key="2">
    <source>
        <dbReference type="ARBA" id="ARBA00023315"/>
    </source>
</evidence>
<feature type="domain" description="N-acetyltransferase" evidence="3">
    <location>
        <begin position="2"/>
        <end position="136"/>
    </location>
</feature>
<organism evidence="4">
    <name type="scientific">freshwater metagenome</name>
    <dbReference type="NCBI Taxonomy" id="449393"/>
    <lineage>
        <taxon>unclassified sequences</taxon>
        <taxon>metagenomes</taxon>
        <taxon>ecological metagenomes</taxon>
    </lineage>
</organism>
<dbReference type="InterPro" id="IPR000182">
    <property type="entry name" value="GNAT_dom"/>
</dbReference>
<keyword evidence="2" id="KW-0012">Acyltransferase</keyword>
<proteinExistence type="predicted"/>
<dbReference type="InterPro" id="IPR016181">
    <property type="entry name" value="Acyl_CoA_acyltransferase"/>
</dbReference>
<sequence>MLVIRPAKTKDVKSIRNLVDSYAAPGQMLSKETVTLYESVQEFIVAEDNGVLVGCGALHILWEDLAEVRTVAVKENLHKQGIGHQILEAIIQRAREVGVEKIFCLTFQTEFFGRHGFEVIEGTPVEPSVYAELLRSYDAGIAEFLDLESAKPNTLGNTRMLKILA</sequence>
<dbReference type="GO" id="GO:0008080">
    <property type="term" value="F:N-acetyltransferase activity"/>
    <property type="evidence" value="ECO:0007669"/>
    <property type="project" value="InterPro"/>
</dbReference>
<keyword evidence="1" id="KW-0808">Transferase</keyword>
<evidence type="ECO:0000313" key="4">
    <source>
        <dbReference type="EMBL" id="CAB4592529.1"/>
    </source>
</evidence>
<dbReference type="CDD" id="cd04301">
    <property type="entry name" value="NAT_SF"/>
    <property type="match status" value="1"/>
</dbReference>
<dbReference type="NCBIfam" id="NF005921">
    <property type="entry name" value="PRK07922.1"/>
    <property type="match status" value="1"/>
</dbReference>
<protein>
    <submittedName>
        <fullName evidence="4">Unannotated protein</fullName>
    </submittedName>
</protein>
<dbReference type="GO" id="GO:0005737">
    <property type="term" value="C:cytoplasm"/>
    <property type="evidence" value="ECO:0007669"/>
    <property type="project" value="TreeGrafter"/>
</dbReference>
<dbReference type="PROSITE" id="PS51186">
    <property type="entry name" value="GNAT"/>
    <property type="match status" value="1"/>
</dbReference>
<evidence type="ECO:0000259" key="3">
    <source>
        <dbReference type="PROSITE" id="PS51186"/>
    </source>
</evidence>
<dbReference type="InterPro" id="IPR045039">
    <property type="entry name" value="NSI-like"/>
</dbReference>
<dbReference type="EMBL" id="CAEZUG010000033">
    <property type="protein sequence ID" value="CAB4592529.1"/>
    <property type="molecule type" value="Genomic_DNA"/>
</dbReference>
<name>A0A6J6FXU7_9ZZZZ</name>
<dbReference type="PANTHER" id="PTHR43626:SF4">
    <property type="entry name" value="GCN5-RELATED N-ACETYLTRANSFERASE 2, CHLOROPLASTIC"/>
    <property type="match status" value="1"/>
</dbReference>
<evidence type="ECO:0000256" key="1">
    <source>
        <dbReference type="ARBA" id="ARBA00022679"/>
    </source>
</evidence>
<reference evidence="4" key="1">
    <citation type="submission" date="2020-05" db="EMBL/GenBank/DDBJ databases">
        <authorList>
            <person name="Chiriac C."/>
            <person name="Salcher M."/>
            <person name="Ghai R."/>
            <person name="Kavagutti S V."/>
        </authorList>
    </citation>
    <scope>NUCLEOTIDE SEQUENCE</scope>
</reference>
<accession>A0A6J6FXU7</accession>
<dbReference type="Pfam" id="PF00583">
    <property type="entry name" value="Acetyltransf_1"/>
    <property type="match status" value="1"/>
</dbReference>
<dbReference type="Gene3D" id="3.40.630.30">
    <property type="match status" value="1"/>
</dbReference>
<dbReference type="PANTHER" id="PTHR43626">
    <property type="entry name" value="ACYL-COA N-ACYLTRANSFERASE"/>
    <property type="match status" value="1"/>
</dbReference>
<dbReference type="AlphaFoldDB" id="A0A6J6FXU7"/>
<gene>
    <name evidence="4" type="ORF">UFOPK1795_00678</name>
</gene>
<dbReference type="SUPFAM" id="SSF55729">
    <property type="entry name" value="Acyl-CoA N-acyltransferases (Nat)"/>
    <property type="match status" value="1"/>
</dbReference>